<organism evidence="2 3">
    <name type="scientific">Microcystis aeruginosa Ma_QC_Ca_00000000_S207</name>
    <dbReference type="NCBI Taxonomy" id="2486251"/>
    <lineage>
        <taxon>Bacteria</taxon>
        <taxon>Bacillati</taxon>
        <taxon>Cyanobacteriota</taxon>
        <taxon>Cyanophyceae</taxon>
        <taxon>Oscillatoriophycideae</taxon>
        <taxon>Chroococcales</taxon>
        <taxon>Microcystaceae</taxon>
        <taxon>Microcystis</taxon>
    </lineage>
</organism>
<evidence type="ECO:0000256" key="1">
    <source>
        <dbReference type="SAM" id="Phobius"/>
    </source>
</evidence>
<evidence type="ECO:0000313" key="2">
    <source>
        <dbReference type="EMBL" id="TRU49812.1"/>
    </source>
</evidence>
<dbReference type="Proteomes" id="UP000320293">
    <property type="component" value="Unassembled WGS sequence"/>
</dbReference>
<protein>
    <submittedName>
        <fullName evidence="2">Uncharacterized protein</fullName>
    </submittedName>
</protein>
<feature type="transmembrane region" description="Helical" evidence="1">
    <location>
        <begin position="200"/>
        <end position="217"/>
    </location>
</feature>
<comment type="caution">
    <text evidence="2">The sequence shown here is derived from an EMBL/GenBank/DDBJ whole genome shotgun (WGS) entry which is preliminary data.</text>
</comment>
<evidence type="ECO:0000313" key="3">
    <source>
        <dbReference type="Proteomes" id="UP000320293"/>
    </source>
</evidence>
<keyword evidence="1" id="KW-0472">Membrane</keyword>
<keyword evidence="1" id="KW-1133">Transmembrane helix</keyword>
<accession>A0A552FSU9</accession>
<reference evidence="2 3" key="1">
    <citation type="submission" date="2019-01" db="EMBL/GenBank/DDBJ databases">
        <title>Coherence of Microcystis species and biogeography revealed through population genomics.</title>
        <authorList>
            <person name="Perez-Carrascal O.M."/>
            <person name="Terrat Y."/>
            <person name="Giani A."/>
            <person name="Fortin N."/>
            <person name="Tromas N."/>
            <person name="Shapiro B.J."/>
        </authorList>
    </citation>
    <scope>NUCLEOTIDE SEQUENCE [LARGE SCALE GENOMIC DNA]</scope>
    <source>
        <strain evidence="2">Ma_QC_Ca_00000000_S207</strain>
    </source>
</reference>
<proteinExistence type="predicted"/>
<sequence>MLDRIESIFRQRGYRLYTRPYELNIVGIRSSQTQSNRFDDQLHVFYKADALRWEYHIFKATTDPGTFWLQNPMSPQGTAILAQGQYIDAYQIGFHQNKYKALVQRGAVTIIRDYDRNAILDFMNGKRQRGLFGINIHRAFAQGKAKVIDKFSAGCQVLESAEDFAKLLAMCDKHKALYGNRFTYTLIDTRAVQRETYRRIALGTLAAGLMGLGYYLYTHE</sequence>
<gene>
    <name evidence="2" type="ORF">EWV91_07005</name>
</gene>
<name>A0A552FSU9_MICAE</name>
<keyword evidence="1" id="KW-0812">Transmembrane</keyword>
<dbReference type="AlphaFoldDB" id="A0A552FSU9"/>
<dbReference type="EMBL" id="SFBF01000129">
    <property type="protein sequence ID" value="TRU49812.1"/>
    <property type="molecule type" value="Genomic_DNA"/>
</dbReference>